<dbReference type="AlphaFoldDB" id="A0A2I1L654"/>
<dbReference type="Proteomes" id="UP000251923">
    <property type="component" value="Unassembled WGS sequence"/>
</dbReference>
<evidence type="ECO:0000313" key="3">
    <source>
        <dbReference type="Proteomes" id="UP000251923"/>
    </source>
</evidence>
<comment type="caution">
    <text evidence="2">The sequence shown here is derived from an EMBL/GenBank/DDBJ whole genome shotgun (WGS) entry which is preliminary data.</text>
</comment>
<dbReference type="Pfam" id="PF12697">
    <property type="entry name" value="Abhydrolase_6"/>
    <property type="match status" value="1"/>
</dbReference>
<dbReference type="Gene3D" id="3.40.50.1820">
    <property type="entry name" value="alpha/beta hydrolase"/>
    <property type="match status" value="1"/>
</dbReference>
<dbReference type="PANTHER" id="PTHR43689">
    <property type="entry name" value="HYDROLASE"/>
    <property type="match status" value="1"/>
</dbReference>
<evidence type="ECO:0000313" key="2">
    <source>
        <dbReference type="EMBL" id="RAV80598.1"/>
    </source>
</evidence>
<accession>A0A2I1L654</accession>
<dbReference type="RefSeq" id="WP_070598296.1">
    <property type="nucleotide sequence ID" value="NZ_JASOKO010000002.1"/>
</dbReference>
<dbReference type="InterPro" id="IPR029058">
    <property type="entry name" value="AB_hydrolase_fold"/>
</dbReference>
<gene>
    <name evidence="2" type="ORF">DBT54_02880</name>
</gene>
<dbReference type="SUPFAM" id="SSF53474">
    <property type="entry name" value="alpha/beta-Hydrolases"/>
    <property type="match status" value="1"/>
</dbReference>
<organism evidence="2 3">
    <name type="scientific">Aerococcus urinae</name>
    <dbReference type="NCBI Taxonomy" id="1376"/>
    <lineage>
        <taxon>Bacteria</taxon>
        <taxon>Bacillati</taxon>
        <taxon>Bacillota</taxon>
        <taxon>Bacilli</taxon>
        <taxon>Lactobacillales</taxon>
        <taxon>Aerococcaceae</taxon>
        <taxon>Aerococcus</taxon>
    </lineage>
</organism>
<dbReference type="EMBL" id="QMHM01000004">
    <property type="protein sequence ID" value="RAV80598.1"/>
    <property type="molecule type" value="Genomic_DNA"/>
</dbReference>
<protein>
    <submittedName>
        <fullName evidence="2">Alpha/beta hydrolase</fullName>
    </submittedName>
</protein>
<dbReference type="InterPro" id="IPR000073">
    <property type="entry name" value="AB_hydrolase_1"/>
</dbReference>
<reference evidence="2 3" key="1">
    <citation type="submission" date="2018-04" db="EMBL/GenBank/DDBJ databases">
        <title>Aerococcus urinae genomes.</title>
        <authorList>
            <person name="Hilt E."/>
            <person name="Gilbert N.M."/>
            <person name="Thomas-White K."/>
            <person name="Putonti C."/>
            <person name="Lewis A.L."/>
            <person name="Visck K.L."/>
            <person name="Wolfe A.J."/>
        </authorList>
    </citation>
    <scope>NUCLEOTIDE SEQUENCE [LARGE SCALE GENOMIC DNA]</scope>
    <source>
        <strain evidence="2 3">UMB7480</strain>
    </source>
</reference>
<dbReference type="GO" id="GO:0016787">
    <property type="term" value="F:hydrolase activity"/>
    <property type="evidence" value="ECO:0007669"/>
    <property type="project" value="UniProtKB-KW"/>
</dbReference>
<keyword evidence="2" id="KW-0378">Hydrolase</keyword>
<sequence length="207" mass="23443">MKNILIHGLGQDNRSWEAVQKLLETENLTTHCPKLFDLLKDDPYTYENLYQKLEEQLNHYDDKVNLCGLSLGGLLALDYAKNYPNKVNSSILIGVPYKIPPLLMTIQSLVFKLMPKASFIKLGLTKDEFIRLISSTKSLSIHTDLEKISCQTLIICGEKDKLNLKSSQLFHEAIKQSALKTIKNAGHEVNRDNPSDLAGLISAFWKR</sequence>
<feature type="domain" description="AB hydrolase-1" evidence="1">
    <location>
        <begin position="4"/>
        <end position="198"/>
    </location>
</feature>
<dbReference type="PANTHER" id="PTHR43689:SF8">
    <property type="entry name" value="ALPHA_BETA-HYDROLASES SUPERFAMILY PROTEIN"/>
    <property type="match status" value="1"/>
</dbReference>
<proteinExistence type="predicted"/>
<evidence type="ECO:0000259" key="1">
    <source>
        <dbReference type="Pfam" id="PF12697"/>
    </source>
</evidence>
<name>A0A2I1L654_9LACT</name>